<gene>
    <name evidence="2" type="ORF">KTS45_06875</name>
</gene>
<dbReference type="Pfam" id="PF12697">
    <property type="entry name" value="Abhydrolase_6"/>
    <property type="match status" value="1"/>
</dbReference>
<feature type="domain" description="AB hydrolase-1" evidence="1">
    <location>
        <begin position="26"/>
        <end position="213"/>
    </location>
</feature>
<proteinExistence type="predicted"/>
<keyword evidence="2" id="KW-0378">Hydrolase</keyword>
<dbReference type="Gene3D" id="3.40.50.1820">
    <property type="entry name" value="alpha/beta hydrolase"/>
    <property type="match status" value="1"/>
</dbReference>
<evidence type="ECO:0000259" key="1">
    <source>
        <dbReference type="Pfam" id="PF12697"/>
    </source>
</evidence>
<accession>A0A8J8C6G3</accession>
<reference evidence="2 3" key="1">
    <citation type="submission" date="2021-06" db="EMBL/GenBank/DDBJ databases">
        <title>New haloarchaea isolates fom saline soil.</title>
        <authorList>
            <person name="Duran-Viseras A."/>
            <person name="Sanchez-Porro C.S."/>
            <person name="Ventosa A."/>
        </authorList>
    </citation>
    <scope>NUCLEOTIDE SEQUENCE [LARGE SCALE GENOMIC DNA]</scope>
    <source>
        <strain evidence="2 3">JCM 183640</strain>
    </source>
</reference>
<dbReference type="Proteomes" id="UP000766550">
    <property type="component" value="Unassembled WGS sequence"/>
</dbReference>
<dbReference type="InterPro" id="IPR000073">
    <property type="entry name" value="AB_hydrolase_1"/>
</dbReference>
<dbReference type="OrthoDB" id="193760at2157"/>
<sequence length="233" mass="25987">MQVRVYDDGAERDCLLVLGWGNRCRHENVRWLVDRLAERYRVHAVELPTHITDVRREWVAPVREYAADLDDFPILAHSAGGLTTAHLDVDGVTNRVYLSPWWGDDLPFPKAVVEALSRLPVTEPFLPTGTLEREAIGDLATEEQIRDGPDAASPAFLRTTRRAHASLPPARENAVAFCSLTDKIVDPRAIGERLPADRIRLYDGGHELFSSSARDRHIDTVLDALERGPGALS</sequence>
<dbReference type="RefSeq" id="WP_162317016.1">
    <property type="nucleotide sequence ID" value="NZ_JAHQXF010000001.1"/>
</dbReference>
<dbReference type="GO" id="GO:0016787">
    <property type="term" value="F:hydrolase activity"/>
    <property type="evidence" value="ECO:0007669"/>
    <property type="project" value="UniProtKB-KW"/>
</dbReference>
<protein>
    <submittedName>
        <fullName evidence="2">Alpha/beta hydrolase</fullName>
    </submittedName>
</protein>
<dbReference type="InterPro" id="IPR029058">
    <property type="entry name" value="AB_hydrolase_fold"/>
</dbReference>
<keyword evidence="3" id="KW-1185">Reference proteome</keyword>
<dbReference type="AlphaFoldDB" id="A0A8J8C6G3"/>
<dbReference type="SUPFAM" id="SSF53474">
    <property type="entry name" value="alpha/beta-Hydrolases"/>
    <property type="match status" value="1"/>
</dbReference>
<dbReference type="EMBL" id="JAHQXF010000001">
    <property type="protein sequence ID" value="MBV0923923.1"/>
    <property type="molecule type" value="Genomic_DNA"/>
</dbReference>
<comment type="caution">
    <text evidence="2">The sequence shown here is derived from an EMBL/GenBank/DDBJ whole genome shotgun (WGS) entry which is preliminary data.</text>
</comment>
<organism evidence="2 3">
    <name type="scientific">Haloarcula limicola</name>
    <dbReference type="NCBI Taxonomy" id="1429915"/>
    <lineage>
        <taxon>Archaea</taxon>
        <taxon>Methanobacteriati</taxon>
        <taxon>Methanobacteriota</taxon>
        <taxon>Stenosarchaea group</taxon>
        <taxon>Halobacteria</taxon>
        <taxon>Halobacteriales</taxon>
        <taxon>Haloarculaceae</taxon>
        <taxon>Haloarcula</taxon>
    </lineage>
</organism>
<evidence type="ECO:0000313" key="3">
    <source>
        <dbReference type="Proteomes" id="UP000766550"/>
    </source>
</evidence>
<evidence type="ECO:0000313" key="2">
    <source>
        <dbReference type="EMBL" id="MBV0923923.1"/>
    </source>
</evidence>
<name>A0A8J8C6G3_9EURY</name>